<name>A0ABR2I637_9EUKA</name>
<protein>
    <submittedName>
        <fullName evidence="1">Uncharacterized protein</fullName>
    </submittedName>
</protein>
<accession>A0ABR2I637</accession>
<evidence type="ECO:0000313" key="2">
    <source>
        <dbReference type="Proteomes" id="UP001470230"/>
    </source>
</evidence>
<organism evidence="1 2">
    <name type="scientific">Tritrichomonas musculus</name>
    <dbReference type="NCBI Taxonomy" id="1915356"/>
    <lineage>
        <taxon>Eukaryota</taxon>
        <taxon>Metamonada</taxon>
        <taxon>Parabasalia</taxon>
        <taxon>Tritrichomonadida</taxon>
        <taxon>Tritrichomonadidae</taxon>
        <taxon>Tritrichomonas</taxon>
    </lineage>
</organism>
<reference evidence="1 2" key="1">
    <citation type="submission" date="2024-04" db="EMBL/GenBank/DDBJ databases">
        <title>Tritrichomonas musculus Genome.</title>
        <authorList>
            <person name="Alves-Ferreira E."/>
            <person name="Grigg M."/>
            <person name="Lorenzi H."/>
            <person name="Galac M."/>
        </authorList>
    </citation>
    <scope>NUCLEOTIDE SEQUENCE [LARGE SCALE GENOMIC DNA]</scope>
    <source>
        <strain evidence="1 2">EAF2021</strain>
    </source>
</reference>
<gene>
    <name evidence="1" type="ORF">M9Y10_015853</name>
</gene>
<comment type="caution">
    <text evidence="1">The sequence shown here is derived from an EMBL/GenBank/DDBJ whole genome shotgun (WGS) entry which is preliminary data.</text>
</comment>
<proteinExistence type="predicted"/>
<dbReference type="Proteomes" id="UP001470230">
    <property type="component" value="Unassembled WGS sequence"/>
</dbReference>
<keyword evidence="2" id="KW-1185">Reference proteome</keyword>
<sequence length="1650" mass="188624">MNPDYEIDFNKSINQEVIHVKDQNNDEASPDGTSDKEIDNYLLTITDIPEELNLSSDSDFIRIHLPNKITDKNGKPIDSVVCRVNRNDLYTCDIESSGFNQFTNSSFININEVIPKDLVSFNSVGCDFDIKHIAEVIDQDFLHCEGNEIRINDKDNNVLAAFISDGKGKFAIHGTDLPDGCIDLPNSIVHFNYEQHKEIFKNEVKVVFHLMPEDFDYKTYTFNNFKNCGGKPSYTIPYIKELSNPSPDPSPDPGHYKASDYPTIFIRTDKGWDVNFNDMMDQFGNEIPKQFYSLAFIDTYNQADKSKPLITYQVDVKQITSSVFDSSCFAGPVFHYDYSKHHETLGDEVQFTLGYNPIVSPIVSSDIYVKFDINSNAITSAIRTAFMPKDFVRSDKIKASSKYYTVEYLNNHEQPGLMSSQSVNLQELLLRGELMIDIIYDRTNIKTENVIKCKELIADNVFQLYRSPLIFIYEPEDFGVEMIHGDKYWYIDFGYSHDSDKFTALANNQPFEFVDSKFFGLNYTLKKDNDKWTGGNIYYHIKEDTKIINKYAEDPLTISLIISNSDQLSFVLSELWNKSEDVDSATFLFNNIHFIFTSTDTGKELIDFTIHDVDTSLQSFYYSGQDCSLIKFKIKYNATTDTTNIGDGTLKIMFNTADCDGKEFEIKGFIGNGMDGQPYFEVTVFNDIFIGALMISKYDRIETTSYDNNKLRLYLREGFFYQIPEEDIKYVAGTNPFGYLFANQAYDIIPKPEACSYLSTPHNIRTDGIVIGSNIETHSFLLNDLGNNVTILGGEIQRIDEAEKQDRKDIDKLNSMIKTQSTLDKVSKIFSIVIDGVAIMGMVGAGAKMLYNFCESRLVRTADRAVAGSREMERPLLDERVINLNSADVTEGSAAGSAANPGQVLNDQLEEYERNMSTDTSSMDSFNTSLLDEPMNTESDTIQLYRFNKVCNFLNLAIFRGVIRIGDFIRIGRWIDIPEEYHKSGKMLDRFVSISPQTVFRFYDDDGNDILIDGFTTNDESTWTNNHLVLGNVLKDHLKNNYVKLTNLQNYLKKEDILSTENITQELSITTHFVNGTTNDEDRRTNIVNLDEDLCKILKKSSLIVKGSCNNEDISGEYLYDSEDVENYHYKKGENTLSIYFFYYDGSFRYNDNHDVNFESVSYSYKPDVYDEYCIPNMNFVKDNYTLKSELPEPVDLTPYYTSAQADEMFVDEDELAYELDKYETKDVAEGKYALKSDIPTIPTDLVNESALSTALYGTELNIEYPDPVRDYIFVKPYLPKTDIHVIFDVNWGSNKDYINNIQHFDLIFKPYEKYMRGYRMMLDNGSYIVWYDRGEFMVYNSSGNAQWLINVIKAQIESPFVKTENITNENPEQITIQCTQNERGCVVPDDDVRKVFTTETIIVKFKRNADDASYEEAEYGYSLFKSLNMIYKSTSGELININYNTHIISLRAADDTLSNIYDASITLIRRRPVNNDMITSVKYVTDNFALKSYVDELHATPNTTITHYCPIEESMNSINDFIIGAPVYLTGNVYRYDKSTKSFISSTETDTTDCICSVKTNGKWNEYVGICVKIDEKNKCITFETHGDYLVRVTDTSCYGIGDEVFVDNEDNQLKILSGNTAITSKIKRTTVGIITGVINKNIMSVFKS</sequence>
<dbReference type="EMBL" id="JAPFFF010000020">
    <property type="protein sequence ID" value="KAK8857448.1"/>
    <property type="molecule type" value="Genomic_DNA"/>
</dbReference>
<evidence type="ECO:0000313" key="1">
    <source>
        <dbReference type="EMBL" id="KAK8857448.1"/>
    </source>
</evidence>